<feature type="chain" id="PRO_5044236565" evidence="2">
    <location>
        <begin position="28"/>
        <end position="607"/>
    </location>
</feature>
<dbReference type="Gene3D" id="3.40.50.2300">
    <property type="match status" value="2"/>
</dbReference>
<dbReference type="RefSeq" id="WP_369601436.1">
    <property type="nucleotide sequence ID" value="NZ_CP154858.1"/>
</dbReference>
<dbReference type="InterPro" id="IPR028082">
    <property type="entry name" value="Peripla_BP_I"/>
</dbReference>
<keyword evidence="1" id="KW-0472">Membrane</keyword>
<evidence type="ECO:0000256" key="1">
    <source>
        <dbReference type="ARBA" id="ARBA00023136"/>
    </source>
</evidence>
<dbReference type="GO" id="GO:0031241">
    <property type="term" value="C:periplasmic side of cell outer membrane"/>
    <property type="evidence" value="ECO:0007669"/>
    <property type="project" value="TreeGrafter"/>
</dbReference>
<dbReference type="Gene3D" id="1.25.40.650">
    <property type="match status" value="1"/>
</dbReference>
<dbReference type="AlphaFoldDB" id="A0AB39UVP1"/>
<dbReference type="EMBL" id="CP154858">
    <property type="protein sequence ID" value="XDT72429.1"/>
    <property type="molecule type" value="Genomic_DNA"/>
</dbReference>
<dbReference type="SUPFAM" id="SSF53822">
    <property type="entry name" value="Periplasmic binding protein-like I"/>
    <property type="match status" value="1"/>
</dbReference>
<accession>A0AB39UVP1</accession>
<dbReference type="PROSITE" id="PS51257">
    <property type="entry name" value="PROKAR_LIPOPROTEIN"/>
    <property type="match status" value="1"/>
</dbReference>
<dbReference type="GO" id="GO:0030234">
    <property type="term" value="F:enzyme regulator activity"/>
    <property type="evidence" value="ECO:0007669"/>
    <property type="project" value="TreeGrafter"/>
</dbReference>
<evidence type="ECO:0000256" key="2">
    <source>
        <dbReference type="SAM" id="SignalP"/>
    </source>
</evidence>
<reference evidence="3" key="1">
    <citation type="submission" date="2024-05" db="EMBL/GenBank/DDBJ databases">
        <title>Genome sequencing of novel strain.</title>
        <authorList>
            <person name="Ganbat D."/>
            <person name="Ganbat S."/>
            <person name="Lee S.-J."/>
        </authorList>
    </citation>
    <scope>NUCLEOTIDE SEQUENCE</scope>
    <source>
        <strain evidence="3">SMD15-11</strain>
    </source>
</reference>
<feature type="signal peptide" evidence="2">
    <location>
        <begin position="1"/>
        <end position="27"/>
    </location>
</feature>
<dbReference type="KEGG" id="tcd:AAIA72_00115"/>
<sequence>MKRAIVAASLCVITLLFTGCASTPKQAPTTTTSQTAANTPQALLEQARSALSPQRERLLLDAARLLRELGELEQARLIVQTLALTESSLPVPDRMTLNRLAIELELQRGQPENALVPADRLAALPLDQQPLDDLRATLAQLADVYELNGQSLKAAYWLTRLSGLEPAESAPDFSQRIWTHLSGVPTGELEDAMNLEPETTGDWYGWLELAVSIKQALGRLELQRQALEQWQTLWPGHPAALYPPEELTLIARFESVTPKTVLVALPQSGRLGAAGQAIRDGLIAAWYQLNPDTRPRLLLADSNQLSTESLGSLLDRESIDAIVGPLDKTRIRQWIQAGFSTPMLAMNTPDSTTPDAAISHYFFALSGEDELRQIAERLSAEGRRRIAVIYPDTDWARDAVNSFRSQASLLGVQITSEQTYGRTDNLSTQVGKLVGTSESRQRGRTLQTVLGEKLDYRLRARSDIDAIIMIATPVSGRQIKPLLAFHYAGGIPVYATSLIHSGIVAPEKDKDLNGVRFPEMPWMLTRSNPVKVAVTVEGAQPAYLRLYALGADALEIIRRLPFLKAFDAFELDGVTGLIYKATPRRLGRRLQWAYFENGQVFPETGSP</sequence>
<organism evidence="3">
    <name type="scientific">Thermohahella caldifontis</name>
    <dbReference type="NCBI Taxonomy" id="3142973"/>
    <lineage>
        <taxon>Bacteria</taxon>
        <taxon>Pseudomonadati</taxon>
        <taxon>Pseudomonadota</taxon>
        <taxon>Gammaproteobacteria</taxon>
        <taxon>Oceanospirillales</taxon>
        <taxon>Hahellaceae</taxon>
        <taxon>Thermohahella</taxon>
    </lineage>
</organism>
<dbReference type="InterPro" id="IPR007443">
    <property type="entry name" value="LpoA"/>
</dbReference>
<gene>
    <name evidence="3" type="ORF">AAIA72_00115</name>
</gene>
<evidence type="ECO:0000313" key="3">
    <source>
        <dbReference type="EMBL" id="XDT72429.1"/>
    </source>
</evidence>
<protein>
    <submittedName>
        <fullName evidence="3">Penicillin-binding protein activator</fullName>
    </submittedName>
</protein>
<dbReference type="PANTHER" id="PTHR38038">
    <property type="entry name" value="PENICILLIN-BINDING PROTEIN ACTIVATOR LPOA"/>
    <property type="match status" value="1"/>
</dbReference>
<dbReference type="Pfam" id="PF04348">
    <property type="entry name" value="LppC"/>
    <property type="match status" value="1"/>
</dbReference>
<dbReference type="GO" id="GO:0009252">
    <property type="term" value="P:peptidoglycan biosynthetic process"/>
    <property type="evidence" value="ECO:0007669"/>
    <property type="project" value="TreeGrafter"/>
</dbReference>
<keyword evidence="2" id="KW-0732">Signal</keyword>
<dbReference type="PANTHER" id="PTHR38038:SF1">
    <property type="entry name" value="PENICILLIN-BINDING PROTEIN ACTIVATOR LPOA"/>
    <property type="match status" value="1"/>
</dbReference>
<dbReference type="CDD" id="cd06339">
    <property type="entry name" value="PBP1_YraM_LppC_lipoprotein-like"/>
    <property type="match status" value="1"/>
</dbReference>
<name>A0AB39UVP1_9GAMM</name>
<proteinExistence type="predicted"/>